<feature type="compositionally biased region" description="Polar residues" evidence="1">
    <location>
        <begin position="39"/>
        <end position="55"/>
    </location>
</feature>
<name>A0A9N8EJF9_9STRA</name>
<comment type="caution">
    <text evidence="2">The sequence shown here is derived from an EMBL/GenBank/DDBJ whole genome shotgun (WGS) entry which is preliminary data.</text>
</comment>
<evidence type="ECO:0000256" key="1">
    <source>
        <dbReference type="SAM" id="MobiDB-lite"/>
    </source>
</evidence>
<organism evidence="2 3">
    <name type="scientific">Seminavis robusta</name>
    <dbReference type="NCBI Taxonomy" id="568900"/>
    <lineage>
        <taxon>Eukaryota</taxon>
        <taxon>Sar</taxon>
        <taxon>Stramenopiles</taxon>
        <taxon>Ochrophyta</taxon>
        <taxon>Bacillariophyta</taxon>
        <taxon>Bacillariophyceae</taxon>
        <taxon>Bacillariophycidae</taxon>
        <taxon>Naviculales</taxon>
        <taxon>Naviculaceae</taxon>
        <taxon>Seminavis</taxon>
    </lineage>
</organism>
<proteinExistence type="predicted"/>
<protein>
    <submittedName>
        <fullName evidence="2">Uncharacterized protein</fullName>
    </submittedName>
</protein>
<sequence>MVPLADNDDTAGADRDGLRVSVTKDAAGDLFLVQDVDNEQPTVPHQTQEGSSQGSKRPIADNGGMDGVDDGHVPRETASLIVDAGNTIEENGDNHGPYLSPSDVVMIVDESKDVSTLIDTGTRGISILDGTPAISDEHGTKDDVETYDDEN</sequence>
<evidence type="ECO:0000313" key="2">
    <source>
        <dbReference type="EMBL" id="CAB9519889.1"/>
    </source>
</evidence>
<feature type="compositionally biased region" description="Basic and acidic residues" evidence="1">
    <location>
        <begin position="135"/>
        <end position="144"/>
    </location>
</feature>
<feature type="region of interest" description="Disordered" evidence="1">
    <location>
        <begin position="129"/>
        <end position="151"/>
    </location>
</feature>
<accession>A0A9N8EJF9</accession>
<feature type="compositionally biased region" description="Acidic residues" evidence="1">
    <location>
        <begin position="1"/>
        <end position="11"/>
    </location>
</feature>
<dbReference type="Proteomes" id="UP001153069">
    <property type="component" value="Unassembled WGS sequence"/>
</dbReference>
<dbReference type="EMBL" id="CAICTM010001053">
    <property type="protein sequence ID" value="CAB9519889.1"/>
    <property type="molecule type" value="Genomic_DNA"/>
</dbReference>
<gene>
    <name evidence="2" type="ORF">SEMRO_1055_G236120.1</name>
</gene>
<feature type="region of interest" description="Disordered" evidence="1">
    <location>
        <begin position="1"/>
        <end position="20"/>
    </location>
</feature>
<keyword evidence="3" id="KW-1185">Reference proteome</keyword>
<reference evidence="2" key="1">
    <citation type="submission" date="2020-06" db="EMBL/GenBank/DDBJ databases">
        <authorList>
            <consortium name="Plant Systems Biology data submission"/>
        </authorList>
    </citation>
    <scope>NUCLEOTIDE SEQUENCE</scope>
    <source>
        <strain evidence="2">D6</strain>
    </source>
</reference>
<feature type="region of interest" description="Disordered" evidence="1">
    <location>
        <begin position="35"/>
        <end position="78"/>
    </location>
</feature>
<evidence type="ECO:0000313" key="3">
    <source>
        <dbReference type="Proteomes" id="UP001153069"/>
    </source>
</evidence>
<dbReference type="AlphaFoldDB" id="A0A9N8EJF9"/>